<dbReference type="EMBL" id="PZQS01000008">
    <property type="protein sequence ID" value="PVD25482.1"/>
    <property type="molecule type" value="Genomic_DNA"/>
</dbReference>
<dbReference type="SUPFAM" id="SSF50978">
    <property type="entry name" value="WD40 repeat-like"/>
    <property type="match status" value="1"/>
</dbReference>
<evidence type="ECO:0000259" key="2">
    <source>
        <dbReference type="Pfam" id="PF23304"/>
    </source>
</evidence>
<dbReference type="InterPro" id="IPR056419">
    <property type="entry name" value="GAE_BBS1"/>
</dbReference>
<evidence type="ECO:0000259" key="1">
    <source>
        <dbReference type="Pfam" id="PF14779"/>
    </source>
</evidence>
<dbReference type="Gene3D" id="2.130.10.10">
    <property type="entry name" value="YVTN repeat-like/Quinoprotein amine dehydrogenase"/>
    <property type="match status" value="1"/>
</dbReference>
<reference evidence="3 4" key="1">
    <citation type="submission" date="2018-04" db="EMBL/GenBank/DDBJ databases">
        <title>The genome of golden apple snail Pomacea canaliculata provides insight into stress tolerance and invasive adaptation.</title>
        <authorList>
            <person name="Liu C."/>
            <person name="Liu B."/>
            <person name="Ren Y."/>
            <person name="Zhang Y."/>
            <person name="Wang H."/>
            <person name="Li S."/>
            <person name="Jiang F."/>
            <person name="Yin L."/>
            <person name="Zhang G."/>
            <person name="Qian W."/>
            <person name="Fan W."/>
        </authorList>
    </citation>
    <scope>NUCLEOTIDE SEQUENCE [LARGE SCALE GENOMIC DNA]</scope>
    <source>
        <strain evidence="3">SZHN2017</strain>
        <tissue evidence="3">Muscle</tissue>
    </source>
</reference>
<sequence length="601" mass="67654">MDSKEKLSDTSDKWLDAYNDRVASLYTFTQCMTLSDIKADGDWKLIIADLGTGSYDMKLKVYKNTNLMSEHTIMDLPTGVVTFYLDTLEPRTPAIAVASGPYIYIYKNLRPYFKFTLPPLEIHPVEQDLWDQARQDHVSPIIMKETLESLRQEGATLTTRSLRLLQLDPSDLDTFIQVQKSAPLKRQTVITCLGTLKKNLADDDAISCLVIGTESKAIYVLDPEAFTVLATMELPSVPVFLSVNGLYDVEYRIVTSCRNGCVYTIKRGSNEAVVKHTIELKSQPVGMERIGKNIYVGTMDQMLHCFTAKGKKLWSIKMPATIMTLEAIDFKPKGFSGVAVALGNSQVQIYKEKYLTDVIHTEDVVTGLRFGHFAREDGTLVMTTRSGSLFVKILKRTAKFEERDLSAGPPAAQNVKLNVPKKTKLFVDQTLRERENAVAMHRTFQRDLYLLRLNVAREYVKALENSMNPHLIRSHRASQAYSSGWLLEQLKPNLKTLFVVQGVGPTFRLTVNLQNTSLTQVSTSLLITFEYDDKLYSFHKKLIQVPMLVPGLMYLYESFIDCLSDKGVSDTVKVYVLKQGRSMPLITGVISMPVSEAVVLS</sequence>
<dbReference type="GO" id="GO:0034464">
    <property type="term" value="C:BBSome"/>
    <property type="evidence" value="ECO:0007669"/>
    <property type="project" value="InterPro"/>
</dbReference>
<dbReference type="Pfam" id="PF14779">
    <property type="entry name" value="BBS1"/>
    <property type="match status" value="1"/>
</dbReference>
<accession>A0A2T7NWE3</accession>
<feature type="domain" description="Bardet-Biedl syndrome 1 protein GAE" evidence="2">
    <location>
        <begin position="497"/>
        <end position="597"/>
    </location>
</feature>
<dbReference type="AlphaFoldDB" id="A0A2T7NWE3"/>
<dbReference type="InterPro" id="IPR036322">
    <property type="entry name" value="WD40_repeat_dom_sf"/>
</dbReference>
<dbReference type="InterPro" id="IPR015943">
    <property type="entry name" value="WD40/YVTN_repeat-like_dom_sf"/>
</dbReference>
<dbReference type="Proteomes" id="UP000245119">
    <property type="component" value="Linkage Group LG8"/>
</dbReference>
<evidence type="ECO:0000313" key="4">
    <source>
        <dbReference type="Proteomes" id="UP000245119"/>
    </source>
</evidence>
<dbReference type="InterPro" id="IPR028784">
    <property type="entry name" value="BBS1"/>
</dbReference>
<dbReference type="Pfam" id="PF23304">
    <property type="entry name" value="GAE_BBS1"/>
    <property type="match status" value="1"/>
</dbReference>
<organism evidence="3 4">
    <name type="scientific">Pomacea canaliculata</name>
    <name type="common">Golden apple snail</name>
    <dbReference type="NCBI Taxonomy" id="400727"/>
    <lineage>
        <taxon>Eukaryota</taxon>
        <taxon>Metazoa</taxon>
        <taxon>Spiralia</taxon>
        <taxon>Lophotrochozoa</taxon>
        <taxon>Mollusca</taxon>
        <taxon>Gastropoda</taxon>
        <taxon>Caenogastropoda</taxon>
        <taxon>Architaenioglossa</taxon>
        <taxon>Ampullarioidea</taxon>
        <taxon>Ampullariidae</taxon>
        <taxon>Pomacea</taxon>
    </lineage>
</organism>
<dbReference type="PANTHER" id="PTHR20870">
    <property type="entry name" value="BARDET-BIEDL SYNDROME 1 PROTEIN"/>
    <property type="match status" value="1"/>
</dbReference>
<dbReference type="GO" id="GO:0005113">
    <property type="term" value="F:patched binding"/>
    <property type="evidence" value="ECO:0007669"/>
    <property type="project" value="TreeGrafter"/>
</dbReference>
<dbReference type="GO" id="GO:0005813">
    <property type="term" value="C:centrosome"/>
    <property type="evidence" value="ECO:0007669"/>
    <property type="project" value="TreeGrafter"/>
</dbReference>
<dbReference type="InterPro" id="IPR032728">
    <property type="entry name" value="BBS1_N"/>
</dbReference>
<keyword evidence="4" id="KW-1185">Reference proteome</keyword>
<gene>
    <name evidence="3" type="ORF">C0Q70_13138</name>
</gene>
<dbReference type="PANTHER" id="PTHR20870:SF0">
    <property type="entry name" value="BARDET-BIEDL SYNDROME 1 PROTEIN"/>
    <property type="match status" value="1"/>
</dbReference>
<dbReference type="GO" id="GO:0005119">
    <property type="term" value="F:smoothened binding"/>
    <property type="evidence" value="ECO:0007669"/>
    <property type="project" value="TreeGrafter"/>
</dbReference>
<feature type="domain" description="Bardet-Biedl syndrome 1 N-terminal" evidence="1">
    <location>
        <begin position="14"/>
        <end position="266"/>
    </location>
</feature>
<comment type="caution">
    <text evidence="3">The sequence shown here is derived from an EMBL/GenBank/DDBJ whole genome shotgun (WGS) entry which is preliminary data.</text>
</comment>
<dbReference type="GO" id="GO:1905515">
    <property type="term" value="P:non-motile cilium assembly"/>
    <property type="evidence" value="ECO:0007669"/>
    <property type="project" value="InterPro"/>
</dbReference>
<dbReference type="STRING" id="400727.A0A2T7NWE3"/>
<dbReference type="GO" id="GO:0005930">
    <property type="term" value="C:axoneme"/>
    <property type="evidence" value="ECO:0007669"/>
    <property type="project" value="TreeGrafter"/>
</dbReference>
<name>A0A2T7NWE3_POMCA</name>
<proteinExistence type="predicted"/>
<evidence type="ECO:0000313" key="3">
    <source>
        <dbReference type="EMBL" id="PVD25482.1"/>
    </source>
</evidence>
<protein>
    <submittedName>
        <fullName evidence="3">Uncharacterized protein</fullName>
    </submittedName>
</protein>
<dbReference type="GO" id="GO:0061512">
    <property type="term" value="P:protein localization to cilium"/>
    <property type="evidence" value="ECO:0007669"/>
    <property type="project" value="TreeGrafter"/>
</dbReference>